<dbReference type="Pfam" id="PF08478">
    <property type="entry name" value="POTRA_1"/>
    <property type="match status" value="1"/>
</dbReference>
<dbReference type="Gene3D" id="3.10.20.310">
    <property type="entry name" value="membrane protein fhac"/>
    <property type="match status" value="1"/>
</dbReference>
<protein>
    <submittedName>
        <fullName evidence="11">FtsQ-type POTRA domain-containing protein</fullName>
    </submittedName>
</protein>
<keyword evidence="5 9" id="KW-1133">Transmembrane helix</keyword>
<keyword evidence="4 9" id="KW-0812">Transmembrane</keyword>
<dbReference type="EMBL" id="JAFNJU010000001">
    <property type="protein sequence ID" value="MBO1263762.1"/>
    <property type="molecule type" value="Genomic_DNA"/>
</dbReference>
<keyword evidence="7" id="KW-0131">Cell cycle</keyword>
<dbReference type="InterPro" id="IPR013685">
    <property type="entry name" value="POTRA_FtsQ_type"/>
</dbReference>
<dbReference type="PANTHER" id="PTHR37820">
    <property type="entry name" value="CELL DIVISION PROTEIN DIVIB"/>
    <property type="match status" value="1"/>
</dbReference>
<evidence type="ECO:0000256" key="6">
    <source>
        <dbReference type="ARBA" id="ARBA00023136"/>
    </source>
</evidence>
<feature type="domain" description="POTRA" evidence="10">
    <location>
        <begin position="41"/>
        <end position="109"/>
    </location>
</feature>
<name>A0A939H410_9CLOT</name>
<evidence type="ECO:0000256" key="8">
    <source>
        <dbReference type="SAM" id="MobiDB-lite"/>
    </source>
</evidence>
<dbReference type="GO" id="GO:0051301">
    <property type="term" value="P:cell division"/>
    <property type="evidence" value="ECO:0007669"/>
    <property type="project" value="UniProtKB-KW"/>
</dbReference>
<evidence type="ECO:0000256" key="9">
    <source>
        <dbReference type="SAM" id="Phobius"/>
    </source>
</evidence>
<dbReference type="RefSeq" id="WP_207598267.1">
    <property type="nucleotide sequence ID" value="NZ_JAFNJU010000001.1"/>
</dbReference>
<reference evidence="11" key="1">
    <citation type="submission" date="2021-03" db="EMBL/GenBank/DDBJ databases">
        <title>Proteiniclasticum marinus sp. nov., isolated from tidal flat sediment.</title>
        <authorList>
            <person name="Namirimu T."/>
            <person name="Yang J.-A."/>
            <person name="Yang S.-H."/>
            <person name="Kim Y.-J."/>
            <person name="Kwon K.K."/>
        </authorList>
    </citation>
    <scope>NUCLEOTIDE SEQUENCE</scope>
    <source>
        <strain evidence="11">SCR006</strain>
    </source>
</reference>
<gene>
    <name evidence="11" type="ORF">J3A84_01725</name>
</gene>
<dbReference type="InterPro" id="IPR034746">
    <property type="entry name" value="POTRA"/>
</dbReference>
<accession>A0A939H410</accession>
<evidence type="ECO:0000313" key="11">
    <source>
        <dbReference type="EMBL" id="MBO1263762.1"/>
    </source>
</evidence>
<evidence type="ECO:0000256" key="2">
    <source>
        <dbReference type="ARBA" id="ARBA00022475"/>
    </source>
</evidence>
<evidence type="ECO:0000256" key="1">
    <source>
        <dbReference type="ARBA" id="ARBA00004370"/>
    </source>
</evidence>
<dbReference type="GO" id="GO:0005886">
    <property type="term" value="C:plasma membrane"/>
    <property type="evidence" value="ECO:0007669"/>
    <property type="project" value="TreeGrafter"/>
</dbReference>
<keyword evidence="6 9" id="KW-0472">Membrane</keyword>
<dbReference type="PANTHER" id="PTHR37820:SF1">
    <property type="entry name" value="CELL DIVISION PROTEIN FTSQ"/>
    <property type="match status" value="1"/>
</dbReference>
<comment type="subcellular location">
    <subcellularLocation>
        <location evidence="1">Membrane</location>
    </subcellularLocation>
</comment>
<dbReference type="InterPro" id="IPR050487">
    <property type="entry name" value="FtsQ_DivIB"/>
</dbReference>
<dbReference type="AlphaFoldDB" id="A0A939H410"/>
<keyword evidence="2" id="KW-1003">Cell membrane</keyword>
<feature type="compositionally biased region" description="Acidic residues" evidence="8">
    <location>
        <begin position="254"/>
        <end position="269"/>
    </location>
</feature>
<comment type="caution">
    <text evidence="11">The sequence shown here is derived from an EMBL/GenBank/DDBJ whole genome shotgun (WGS) entry which is preliminary data.</text>
</comment>
<evidence type="ECO:0000256" key="4">
    <source>
        <dbReference type="ARBA" id="ARBA00022692"/>
    </source>
</evidence>
<evidence type="ECO:0000256" key="5">
    <source>
        <dbReference type="ARBA" id="ARBA00022989"/>
    </source>
</evidence>
<feature type="transmembrane region" description="Helical" evidence="9">
    <location>
        <begin position="21"/>
        <end position="41"/>
    </location>
</feature>
<dbReference type="Proteomes" id="UP000664218">
    <property type="component" value="Unassembled WGS sequence"/>
</dbReference>
<dbReference type="PROSITE" id="PS51779">
    <property type="entry name" value="POTRA"/>
    <property type="match status" value="1"/>
</dbReference>
<evidence type="ECO:0000313" key="12">
    <source>
        <dbReference type="Proteomes" id="UP000664218"/>
    </source>
</evidence>
<sequence length="269" mass="31186">MKEVQDRIRKKKRKRRRRIMIFLLVLIMISAGIFVTHAPFFDIQSISAQGNHKISDQLIAKETDQLIGENILLFSSEQIEDFFENQPYFDHMKVKRIFPSTIEIVIQEKKAEVNYYKDGVISLATREGILLEVGANAVEGVTLTDDIELPELGGNIYEAFPDKVKILEEFRYLQERNISDIRFTELDLRDMTNIRTFYNELEVRLGYPDTLKEKLNTAINIIIDGNLEDVKGYVDLSYVEKPVVFDESRVKEQTEEEELNEEAPENGDG</sequence>
<keyword evidence="3" id="KW-0132">Cell division</keyword>
<evidence type="ECO:0000256" key="3">
    <source>
        <dbReference type="ARBA" id="ARBA00022618"/>
    </source>
</evidence>
<proteinExistence type="predicted"/>
<feature type="region of interest" description="Disordered" evidence="8">
    <location>
        <begin position="249"/>
        <end position="269"/>
    </location>
</feature>
<evidence type="ECO:0000256" key="7">
    <source>
        <dbReference type="ARBA" id="ARBA00023306"/>
    </source>
</evidence>
<keyword evidence="12" id="KW-1185">Reference proteome</keyword>
<evidence type="ECO:0000259" key="10">
    <source>
        <dbReference type="PROSITE" id="PS51779"/>
    </source>
</evidence>
<organism evidence="11 12">
    <name type="scientific">Proteiniclasticum aestuarii</name>
    <dbReference type="NCBI Taxonomy" id="2817862"/>
    <lineage>
        <taxon>Bacteria</taxon>
        <taxon>Bacillati</taxon>
        <taxon>Bacillota</taxon>
        <taxon>Clostridia</taxon>
        <taxon>Eubacteriales</taxon>
        <taxon>Clostridiaceae</taxon>
        <taxon>Proteiniclasticum</taxon>
    </lineage>
</organism>